<dbReference type="GO" id="GO:0050832">
    <property type="term" value="P:defense response to fungus"/>
    <property type="evidence" value="ECO:0007669"/>
    <property type="project" value="UniProtKB-KW"/>
</dbReference>
<proteinExistence type="inferred from homology"/>
<evidence type="ECO:0000256" key="1">
    <source>
        <dbReference type="ARBA" id="ARBA00006722"/>
    </source>
</evidence>
<dbReference type="AlphaFoldDB" id="A0A7J6G9V3"/>
<comment type="caution">
    <text evidence="6">The sequence shown here is derived from an EMBL/GenBank/DDBJ whole genome shotgun (WGS) entry which is preliminary data.</text>
</comment>
<comment type="similarity">
    <text evidence="1">Belongs to the DEFL family.</text>
</comment>
<dbReference type="EMBL" id="JAATIP010000068">
    <property type="protein sequence ID" value="KAF4379743.1"/>
    <property type="molecule type" value="Genomic_DNA"/>
</dbReference>
<dbReference type="Pfam" id="PF07333">
    <property type="entry name" value="SLR1-BP"/>
    <property type="match status" value="1"/>
</dbReference>
<sequence>MGKSLCKHSPSDYKMGMMVMGTRMCSTAIRGYTCNEGGYDLGCENACLKLFKQSKSICIPSNSNGAFTCVCNHPC</sequence>
<evidence type="ECO:0000256" key="3">
    <source>
        <dbReference type="ARBA" id="ARBA00022577"/>
    </source>
</evidence>
<accession>A0A7J6G9V3</accession>
<evidence type="ECO:0000256" key="5">
    <source>
        <dbReference type="ARBA" id="ARBA00023157"/>
    </source>
</evidence>
<evidence type="ECO:0000313" key="7">
    <source>
        <dbReference type="Proteomes" id="UP000525078"/>
    </source>
</evidence>
<evidence type="ECO:0000313" key="6">
    <source>
        <dbReference type="EMBL" id="KAF4379743.1"/>
    </source>
</evidence>
<keyword evidence="3" id="KW-0295">Fungicide</keyword>
<gene>
    <name evidence="6" type="ORF">F8388_023760</name>
</gene>
<protein>
    <recommendedName>
        <fullName evidence="8">Defensin-like protein</fullName>
    </recommendedName>
</protein>
<evidence type="ECO:0000256" key="4">
    <source>
        <dbReference type="ARBA" id="ARBA00022821"/>
    </source>
</evidence>
<evidence type="ECO:0000256" key="2">
    <source>
        <dbReference type="ARBA" id="ARBA00022529"/>
    </source>
</evidence>
<organism evidence="6 7">
    <name type="scientific">Cannabis sativa</name>
    <name type="common">Hemp</name>
    <name type="synonym">Marijuana</name>
    <dbReference type="NCBI Taxonomy" id="3483"/>
    <lineage>
        <taxon>Eukaryota</taxon>
        <taxon>Viridiplantae</taxon>
        <taxon>Streptophyta</taxon>
        <taxon>Embryophyta</taxon>
        <taxon>Tracheophyta</taxon>
        <taxon>Spermatophyta</taxon>
        <taxon>Magnoliopsida</taxon>
        <taxon>eudicotyledons</taxon>
        <taxon>Gunneridae</taxon>
        <taxon>Pentapetalae</taxon>
        <taxon>rosids</taxon>
        <taxon>fabids</taxon>
        <taxon>Rosales</taxon>
        <taxon>Cannabaceae</taxon>
        <taxon>Cannabis</taxon>
    </lineage>
</organism>
<dbReference type="GO" id="GO:0031640">
    <property type="term" value="P:killing of cells of another organism"/>
    <property type="evidence" value="ECO:0007669"/>
    <property type="project" value="UniProtKB-KW"/>
</dbReference>
<keyword evidence="4" id="KW-0611">Plant defense</keyword>
<evidence type="ECO:0008006" key="8">
    <source>
        <dbReference type="Google" id="ProtNLM"/>
    </source>
</evidence>
<keyword evidence="5" id="KW-1015">Disulfide bond</keyword>
<reference evidence="6 7" key="1">
    <citation type="journal article" date="2020" name="bioRxiv">
        <title>Sequence and annotation of 42 cannabis genomes reveals extensive copy number variation in cannabinoid synthesis and pathogen resistance genes.</title>
        <authorList>
            <person name="Mckernan K.J."/>
            <person name="Helbert Y."/>
            <person name="Kane L.T."/>
            <person name="Ebling H."/>
            <person name="Zhang L."/>
            <person name="Liu B."/>
            <person name="Eaton Z."/>
            <person name="Mclaughlin S."/>
            <person name="Kingan S."/>
            <person name="Baybayan P."/>
            <person name="Concepcion G."/>
            <person name="Jordan M."/>
            <person name="Riva A."/>
            <person name="Barbazuk W."/>
            <person name="Harkins T."/>
        </authorList>
    </citation>
    <scope>NUCLEOTIDE SEQUENCE [LARGE SCALE GENOMIC DNA]</scope>
    <source>
        <strain evidence="7">cv. Jamaican Lion 4</strain>
        <tissue evidence="6">Leaf</tissue>
    </source>
</reference>
<dbReference type="Proteomes" id="UP000525078">
    <property type="component" value="Unassembled WGS sequence"/>
</dbReference>
<name>A0A7J6G9V3_CANSA</name>
<keyword evidence="2" id="KW-0929">Antimicrobial</keyword>
<dbReference type="InterPro" id="IPR010851">
    <property type="entry name" value="DEFL"/>
</dbReference>